<feature type="region of interest" description="Disordered" evidence="4">
    <location>
        <begin position="1"/>
        <end position="96"/>
    </location>
</feature>
<feature type="compositionally biased region" description="Polar residues" evidence="4">
    <location>
        <begin position="411"/>
        <end position="423"/>
    </location>
</feature>
<feature type="compositionally biased region" description="Polar residues" evidence="4">
    <location>
        <begin position="460"/>
        <end position="498"/>
    </location>
</feature>
<sequence length="1464" mass="157510">MGDSMTLSPLPLYRASPDLDHNLNGYEKSLPLSPQLSSSKHSGSSKSHSSRSSRERPRNAAPTAKGLMRMLVDEQETTRELQQQLTSTTSQLAFEQDRADTAERKLNNAVMRFKEANDGRVSAQADAARLREELKLYKISLEEAQKEIFKAQNILKDIEGRRREAEEEAAQLRGKLRKMREERMIDMAREDGRKQGLQEGLEMGKDIGYLRGRNQGYVNGRSTASKMMERYFSPASESESRRSRGEPDLPPESDAPYAATTTRFPSSNDPSARASSSSSSSSEAPRYSRAGGTRTGSARTTMYSPAQPHAEIPFDAPHEFVRPPSPQNAPVPVPGDVPVLMVPEPRSPGNPLYELSGERQQRKVRRRSSRESVSSSTRTSELDLLSAPEHVASRGHRSSGLSAIPEVASLQEASTPSSRSTRQQGEDRVDEAGFVHVSMPAPLRAAEMASLKGRSLSQSLSVDQRLQSRPGSTSSSGTVNITIQPPSRPASNTSTATASGMRPNLLSPADADRPIPLPHQTPAGHSTDGMIEMDMSELPPGFIPAGGTETSYTGAGVPLPSSTTGSYHSRLPSYGGSVRGDGETPVVIPPPSGRRGQYSDDSSSDADTLTTPPVRYRVPSGYSGGTPRSYGRLTAPTVPHLGLHSASASGDVGLVQYALSHGQPVNSVVDGVLPLHAACAGGNVLVVSFLIECGADVNAPSRHFRLYPAPLCSRQRPSQHRRTLLSHGAIPDRADKHGITPELIARQNGWIECADLLAQATSSLRSNSLSQQRAPPSCTVEHLEASIRKRLHFKRSVDHSLSGGTSDPEPKPSPASPGHPDHDPLPHDSRPADNSAPPNLTARRPSLPQALDEPPFPTRSARPRSAGTGADSRKLHSKLSLLSLFKKSNADGSSSSIASESPAPSLSPSRPVPIPTPHAHPFSSPPVSPRNVPASLSSSPRDTSQFQHKRHRLEASASLTNVRAYPLHPADLHNALTAERSRNLTVSGICIIPGPDEDSGSADGSASGTPIKSGILRMHNRSYSGHGSTSQPGSLPRNIRFERSASESTPYPGRARSPSSRVQLENRMRFLGIMSGGHREDEYDRIPDTIEESPVVPSTIPPVLVNIVLHDDDPEEEYGIPLSNPELHSTQDHSSAKPQLPFSINVPPPTDDALAESRLRGDSVSSASTTGTASTYPQSASSDAAWSIATPSTPHFPGSPRIRPVLGEYEADVEETLGIHQRPRGLEVPLDIDVSTISSHAQAEELVQFTQQSILNMEQCLEQNVKKDSETGRTPLSAKLAAYGESLAIERRLKATAQAPGQHGGVGHSNGVSLLSATKPAPSLHPGHSASLSGTTWREQHSERLRQTARTVSCDDSPDFGSSPPSSMYDSPRSHTPDVDADLVTDLRAGIPLSRVSTAPSYDPASTRRGRERDPSRSFQKLSKMGFSTFDNWHPSPVTGRASRSPPPSLRFGLRTIMQSFQGK</sequence>
<feature type="region of interest" description="Disordered" evidence="4">
    <location>
        <begin position="1391"/>
        <end position="1418"/>
    </location>
</feature>
<feature type="region of interest" description="Disordered" evidence="4">
    <location>
        <begin position="232"/>
        <end position="435"/>
    </location>
</feature>
<dbReference type="SUPFAM" id="SSF48403">
    <property type="entry name" value="Ankyrin repeat"/>
    <property type="match status" value="1"/>
</dbReference>
<feature type="region of interest" description="Disordered" evidence="4">
    <location>
        <begin position="889"/>
        <end position="951"/>
    </location>
</feature>
<reference evidence="5" key="1">
    <citation type="submission" date="2021-03" db="EMBL/GenBank/DDBJ databases">
        <title>Evolutionary innovations through gain and loss of genes in the ectomycorrhizal Boletales.</title>
        <authorList>
            <person name="Wu G."/>
            <person name="Miyauchi S."/>
            <person name="Morin E."/>
            <person name="Yang Z.-L."/>
            <person name="Xu J."/>
            <person name="Martin F.M."/>
        </authorList>
    </citation>
    <scope>NUCLEOTIDE SEQUENCE</scope>
    <source>
        <strain evidence="5">BR01</strain>
    </source>
</reference>
<dbReference type="EMBL" id="JAGFBS010000007">
    <property type="protein sequence ID" value="KAG6378125.1"/>
    <property type="molecule type" value="Genomic_DNA"/>
</dbReference>
<keyword evidence="6" id="KW-1185">Reference proteome</keyword>
<dbReference type="PROSITE" id="PS50088">
    <property type="entry name" value="ANK_REPEAT"/>
    <property type="match status" value="1"/>
</dbReference>
<dbReference type="InterPro" id="IPR002110">
    <property type="entry name" value="Ankyrin_rpt"/>
</dbReference>
<evidence type="ECO:0000256" key="4">
    <source>
        <dbReference type="SAM" id="MobiDB-lite"/>
    </source>
</evidence>
<evidence type="ECO:0000313" key="6">
    <source>
        <dbReference type="Proteomes" id="UP000683000"/>
    </source>
</evidence>
<feature type="region of interest" description="Disordered" evidence="4">
    <location>
        <begin position="460"/>
        <end position="523"/>
    </location>
</feature>
<evidence type="ECO:0000256" key="1">
    <source>
        <dbReference type="ARBA" id="ARBA00022737"/>
    </source>
</evidence>
<dbReference type="Proteomes" id="UP000683000">
    <property type="component" value="Unassembled WGS sequence"/>
</dbReference>
<feature type="region of interest" description="Disordered" evidence="4">
    <location>
        <begin position="1298"/>
        <end position="1379"/>
    </location>
</feature>
<feature type="region of interest" description="Disordered" evidence="4">
    <location>
        <begin position="573"/>
        <end position="631"/>
    </location>
</feature>
<accession>A0A8I3AD77</accession>
<feature type="compositionally biased region" description="Basic and acidic residues" evidence="4">
    <location>
        <begin position="238"/>
        <end position="247"/>
    </location>
</feature>
<dbReference type="Pfam" id="PF13637">
    <property type="entry name" value="Ank_4"/>
    <property type="match status" value="1"/>
</dbReference>
<feature type="region of interest" description="Disordered" evidence="4">
    <location>
        <begin position="1115"/>
        <end position="1183"/>
    </location>
</feature>
<feature type="compositionally biased region" description="Low complexity" evidence="4">
    <location>
        <begin position="265"/>
        <end position="301"/>
    </location>
</feature>
<feature type="region of interest" description="Disordered" evidence="4">
    <location>
        <begin position="794"/>
        <end position="874"/>
    </location>
</feature>
<feature type="compositionally biased region" description="Low complexity" evidence="4">
    <location>
        <begin position="80"/>
        <end position="92"/>
    </location>
</feature>
<dbReference type="PROSITE" id="PS50297">
    <property type="entry name" value="ANK_REP_REGION"/>
    <property type="match status" value="1"/>
</dbReference>
<keyword evidence="2 3" id="KW-0040">ANK repeat</keyword>
<comment type="caution">
    <text evidence="5">The sequence shown here is derived from an EMBL/GenBank/DDBJ whole genome shotgun (WGS) entry which is preliminary data.</text>
</comment>
<dbReference type="PANTHER" id="PTHR24173:SF74">
    <property type="entry name" value="ANKYRIN REPEAT DOMAIN-CONTAINING PROTEIN 16"/>
    <property type="match status" value="1"/>
</dbReference>
<dbReference type="Gene3D" id="1.25.40.20">
    <property type="entry name" value="Ankyrin repeat-containing domain"/>
    <property type="match status" value="1"/>
</dbReference>
<dbReference type="PANTHER" id="PTHR24173">
    <property type="entry name" value="ANKYRIN REPEAT CONTAINING"/>
    <property type="match status" value="1"/>
</dbReference>
<evidence type="ECO:0008006" key="7">
    <source>
        <dbReference type="Google" id="ProtNLM"/>
    </source>
</evidence>
<feature type="compositionally biased region" description="Low complexity" evidence="4">
    <location>
        <begin position="28"/>
        <end position="47"/>
    </location>
</feature>
<name>A0A8I3AD77_9AGAM</name>
<evidence type="ECO:0000256" key="2">
    <source>
        <dbReference type="ARBA" id="ARBA00023043"/>
    </source>
</evidence>
<evidence type="ECO:0000256" key="3">
    <source>
        <dbReference type="PROSITE-ProRule" id="PRU00023"/>
    </source>
</evidence>
<dbReference type="InterPro" id="IPR036770">
    <property type="entry name" value="Ankyrin_rpt-contain_sf"/>
</dbReference>
<dbReference type="SMART" id="SM00248">
    <property type="entry name" value="ANK"/>
    <property type="match status" value="3"/>
</dbReference>
<dbReference type="OrthoDB" id="194358at2759"/>
<feature type="region of interest" description="Disordered" evidence="4">
    <location>
        <begin position="1430"/>
        <end position="1450"/>
    </location>
</feature>
<feature type="region of interest" description="Disordered" evidence="4">
    <location>
        <begin position="1043"/>
        <end position="1062"/>
    </location>
</feature>
<feature type="compositionally biased region" description="Pro residues" evidence="4">
    <location>
        <begin position="910"/>
        <end position="928"/>
    </location>
</feature>
<gene>
    <name evidence="5" type="ORF">JVT61DRAFT_13810</name>
</gene>
<feature type="compositionally biased region" description="Low complexity" evidence="4">
    <location>
        <begin position="889"/>
        <end position="909"/>
    </location>
</feature>
<feature type="compositionally biased region" description="Low complexity" evidence="4">
    <location>
        <begin position="1165"/>
        <end position="1175"/>
    </location>
</feature>
<keyword evidence="1" id="KW-0677">Repeat</keyword>
<feature type="compositionally biased region" description="Polar residues" evidence="4">
    <location>
        <begin position="934"/>
        <end position="946"/>
    </location>
</feature>
<feature type="repeat" description="ANK" evidence="3">
    <location>
        <begin position="670"/>
        <end position="702"/>
    </location>
</feature>
<proteinExistence type="predicted"/>
<feature type="compositionally biased region" description="Pro residues" evidence="4">
    <location>
        <begin position="323"/>
        <end position="335"/>
    </location>
</feature>
<organism evidence="5 6">
    <name type="scientific">Boletus reticuloceps</name>
    <dbReference type="NCBI Taxonomy" id="495285"/>
    <lineage>
        <taxon>Eukaryota</taxon>
        <taxon>Fungi</taxon>
        <taxon>Dikarya</taxon>
        <taxon>Basidiomycota</taxon>
        <taxon>Agaricomycotina</taxon>
        <taxon>Agaricomycetes</taxon>
        <taxon>Agaricomycetidae</taxon>
        <taxon>Boletales</taxon>
        <taxon>Boletineae</taxon>
        <taxon>Boletaceae</taxon>
        <taxon>Boletoideae</taxon>
        <taxon>Boletus</taxon>
    </lineage>
</organism>
<feature type="compositionally biased region" description="Basic and acidic residues" evidence="4">
    <location>
        <begin position="424"/>
        <end position="433"/>
    </location>
</feature>
<feature type="compositionally biased region" description="Basic and acidic residues" evidence="4">
    <location>
        <begin position="819"/>
        <end position="831"/>
    </location>
</feature>
<evidence type="ECO:0000313" key="5">
    <source>
        <dbReference type="EMBL" id="KAG6378125.1"/>
    </source>
</evidence>
<protein>
    <recommendedName>
        <fullName evidence="7">Ankyrin repeat protein</fullName>
    </recommendedName>
</protein>